<gene>
    <name evidence="1" type="ORF">BJ969_002131</name>
</gene>
<organism evidence="1 2">
    <name type="scientific">Saccharopolyspora gloriosae</name>
    <dbReference type="NCBI Taxonomy" id="455344"/>
    <lineage>
        <taxon>Bacteria</taxon>
        <taxon>Bacillati</taxon>
        <taxon>Actinomycetota</taxon>
        <taxon>Actinomycetes</taxon>
        <taxon>Pseudonocardiales</taxon>
        <taxon>Pseudonocardiaceae</taxon>
        <taxon>Saccharopolyspora</taxon>
    </lineage>
</organism>
<dbReference type="NCBIfam" id="NF033530">
    <property type="entry name" value="lasso_PqqD_Strm"/>
    <property type="match status" value="1"/>
</dbReference>
<sequence>MTVRLHRDVSLVGTDDGGVLLDQRSGEYWQLNRTAATTVRMLLDGACEQDVATALVAECPPGEVDPAQVLADVHELAEQLTAAKLAVRS</sequence>
<dbReference type="Proteomes" id="UP000580474">
    <property type="component" value="Unassembled WGS sequence"/>
</dbReference>
<proteinExistence type="predicted"/>
<evidence type="ECO:0008006" key="3">
    <source>
        <dbReference type="Google" id="ProtNLM"/>
    </source>
</evidence>
<dbReference type="EMBL" id="JACHIV010000001">
    <property type="protein sequence ID" value="MBB5069043.1"/>
    <property type="molecule type" value="Genomic_DNA"/>
</dbReference>
<dbReference type="Pfam" id="PF05402">
    <property type="entry name" value="PqqD"/>
    <property type="match status" value="1"/>
</dbReference>
<reference evidence="1 2" key="1">
    <citation type="submission" date="2020-08" db="EMBL/GenBank/DDBJ databases">
        <title>Sequencing the genomes of 1000 actinobacteria strains.</title>
        <authorList>
            <person name="Klenk H.-P."/>
        </authorList>
    </citation>
    <scope>NUCLEOTIDE SEQUENCE [LARGE SCALE GENOMIC DNA]</scope>
    <source>
        <strain evidence="1 2">DSM 45582</strain>
    </source>
</reference>
<protein>
    <recommendedName>
        <fullName evidence="3">Lasso peptide biosynthesis PqqD family chaperone</fullName>
    </recommendedName>
</protein>
<dbReference type="AlphaFoldDB" id="A0A840NFK7"/>
<dbReference type="InterPro" id="IPR041881">
    <property type="entry name" value="PqqD_sf"/>
</dbReference>
<evidence type="ECO:0000313" key="2">
    <source>
        <dbReference type="Proteomes" id="UP000580474"/>
    </source>
</evidence>
<dbReference type="InterPro" id="IPR008792">
    <property type="entry name" value="PQQD"/>
</dbReference>
<name>A0A840NFK7_9PSEU</name>
<comment type="caution">
    <text evidence="1">The sequence shown here is derived from an EMBL/GenBank/DDBJ whole genome shotgun (WGS) entry which is preliminary data.</text>
</comment>
<dbReference type="Gene3D" id="1.10.10.1150">
    <property type="entry name" value="Coenzyme PQQ synthesis protein D (PqqD)"/>
    <property type="match status" value="1"/>
</dbReference>
<accession>A0A840NFK7</accession>
<dbReference type="RefSeq" id="WP_184478786.1">
    <property type="nucleotide sequence ID" value="NZ_JACHIV010000001.1"/>
</dbReference>
<keyword evidence="2" id="KW-1185">Reference proteome</keyword>
<evidence type="ECO:0000313" key="1">
    <source>
        <dbReference type="EMBL" id="MBB5069043.1"/>
    </source>
</evidence>